<keyword evidence="4" id="KW-0288">FMN</keyword>
<dbReference type="SUPFAM" id="SSF52402">
    <property type="entry name" value="Adenine nucleotide alpha hydrolases-like"/>
    <property type="match status" value="1"/>
</dbReference>
<accession>A0A1Y2CSE6</accession>
<dbReference type="Proteomes" id="UP000193642">
    <property type="component" value="Unassembled WGS sequence"/>
</dbReference>
<evidence type="ECO:0000259" key="13">
    <source>
        <dbReference type="Pfam" id="PF01507"/>
    </source>
</evidence>
<evidence type="ECO:0000256" key="8">
    <source>
        <dbReference type="ARBA" id="ARBA00022827"/>
    </source>
</evidence>
<keyword evidence="3" id="KW-0285">Flavoprotein</keyword>
<dbReference type="Gene3D" id="3.40.50.620">
    <property type="entry name" value="HUPs"/>
    <property type="match status" value="1"/>
</dbReference>
<feature type="domain" description="Phosphoadenosine phosphosulphate reductase" evidence="13">
    <location>
        <begin position="30"/>
        <end position="100"/>
    </location>
</feature>
<dbReference type="EC" id="2.7.7.2" evidence="2"/>
<dbReference type="EMBL" id="MCGO01000008">
    <property type="protein sequence ID" value="ORY49784.1"/>
    <property type="molecule type" value="Genomic_DNA"/>
</dbReference>
<keyword evidence="9" id="KW-0067">ATP-binding</keyword>
<dbReference type="InterPro" id="IPR014729">
    <property type="entry name" value="Rossmann-like_a/b/a_fold"/>
</dbReference>
<comment type="caution">
    <text evidence="14">The sequence shown here is derived from an EMBL/GenBank/DDBJ whole genome shotgun (WGS) entry which is preliminary data.</text>
</comment>
<dbReference type="InterPro" id="IPR002500">
    <property type="entry name" value="PAPS_reduct_dom"/>
</dbReference>
<name>A0A1Y2CSE6_9FUNG</name>
<keyword evidence="15" id="KW-1185">Reference proteome</keyword>
<keyword evidence="8" id="KW-0274">FAD</keyword>
<evidence type="ECO:0000256" key="12">
    <source>
        <dbReference type="ARBA" id="ARBA00049494"/>
    </source>
</evidence>
<sequence length="102" mass="10733">MALLQDQAPHVAHAVNTLTEAVSRFGIPGIALSFNGGKDCTVMLHLLAQVLRSHASQSPASPVNSVCPAATASLYPQIPCLYVTTSDPFPEVDAFVDEMAVL</sequence>
<gene>
    <name evidence="14" type="ORF">BCR33DRAFT_713402</name>
</gene>
<evidence type="ECO:0000256" key="6">
    <source>
        <dbReference type="ARBA" id="ARBA00022695"/>
    </source>
</evidence>
<dbReference type="AlphaFoldDB" id="A0A1Y2CSE6"/>
<proteinExistence type="predicted"/>
<evidence type="ECO:0000256" key="10">
    <source>
        <dbReference type="ARBA" id="ARBA00031145"/>
    </source>
</evidence>
<reference evidence="14 15" key="1">
    <citation type="submission" date="2016-07" db="EMBL/GenBank/DDBJ databases">
        <title>Pervasive Adenine N6-methylation of Active Genes in Fungi.</title>
        <authorList>
            <consortium name="DOE Joint Genome Institute"/>
            <person name="Mondo S.J."/>
            <person name="Dannebaum R.O."/>
            <person name="Kuo R.C."/>
            <person name="Labutti K."/>
            <person name="Haridas S."/>
            <person name="Kuo A."/>
            <person name="Salamov A."/>
            <person name="Ahrendt S.R."/>
            <person name="Lipzen A."/>
            <person name="Sullivan W."/>
            <person name="Andreopoulos W.B."/>
            <person name="Clum A."/>
            <person name="Lindquist E."/>
            <person name="Daum C."/>
            <person name="Ramamoorthy G.K."/>
            <person name="Gryganskyi A."/>
            <person name="Culley D."/>
            <person name="Magnuson J.K."/>
            <person name="James T.Y."/>
            <person name="O'Malley M.A."/>
            <person name="Stajich J.E."/>
            <person name="Spatafora J.W."/>
            <person name="Visel A."/>
            <person name="Grigoriev I.V."/>
        </authorList>
    </citation>
    <scope>NUCLEOTIDE SEQUENCE [LARGE SCALE GENOMIC DNA]</scope>
    <source>
        <strain evidence="14 15">JEL800</strain>
    </source>
</reference>
<dbReference type="PANTHER" id="PTHR23293:SF9">
    <property type="entry name" value="FAD SYNTHASE"/>
    <property type="match status" value="1"/>
</dbReference>
<protein>
    <recommendedName>
        <fullName evidence="2">FAD synthase</fullName>
        <ecNumber evidence="2">2.7.7.2</ecNumber>
    </recommendedName>
    <alternativeName>
        <fullName evidence="10">FAD pyrophosphorylase</fullName>
    </alternativeName>
    <alternativeName>
        <fullName evidence="11">FMN adenylyltransferase</fullName>
    </alternativeName>
</protein>
<evidence type="ECO:0000313" key="14">
    <source>
        <dbReference type="EMBL" id="ORY49784.1"/>
    </source>
</evidence>
<dbReference type="Pfam" id="PF01507">
    <property type="entry name" value="PAPS_reduct"/>
    <property type="match status" value="1"/>
</dbReference>
<keyword evidence="5" id="KW-0808">Transferase</keyword>
<evidence type="ECO:0000313" key="15">
    <source>
        <dbReference type="Proteomes" id="UP000193642"/>
    </source>
</evidence>
<dbReference type="PANTHER" id="PTHR23293">
    <property type="entry name" value="FAD SYNTHETASE-RELATED FMN ADENYLYLTRANSFERASE"/>
    <property type="match status" value="1"/>
</dbReference>
<evidence type="ECO:0000256" key="2">
    <source>
        <dbReference type="ARBA" id="ARBA00012393"/>
    </source>
</evidence>
<evidence type="ECO:0000256" key="5">
    <source>
        <dbReference type="ARBA" id="ARBA00022679"/>
    </source>
</evidence>
<comment type="pathway">
    <text evidence="1">Cofactor biosynthesis; FAD biosynthesis; FAD from FMN: step 1/1.</text>
</comment>
<dbReference type="GO" id="GO:0003919">
    <property type="term" value="F:FMN adenylyltransferase activity"/>
    <property type="evidence" value="ECO:0007669"/>
    <property type="project" value="UniProtKB-EC"/>
</dbReference>
<evidence type="ECO:0000256" key="9">
    <source>
        <dbReference type="ARBA" id="ARBA00022840"/>
    </source>
</evidence>
<evidence type="ECO:0000256" key="4">
    <source>
        <dbReference type="ARBA" id="ARBA00022643"/>
    </source>
</evidence>
<dbReference type="GO" id="GO:0006747">
    <property type="term" value="P:FAD biosynthetic process"/>
    <property type="evidence" value="ECO:0007669"/>
    <property type="project" value="TreeGrafter"/>
</dbReference>
<keyword evidence="7" id="KW-0547">Nucleotide-binding</keyword>
<dbReference type="OrthoDB" id="270728at2759"/>
<organism evidence="14 15">
    <name type="scientific">Rhizoclosmatium globosum</name>
    <dbReference type="NCBI Taxonomy" id="329046"/>
    <lineage>
        <taxon>Eukaryota</taxon>
        <taxon>Fungi</taxon>
        <taxon>Fungi incertae sedis</taxon>
        <taxon>Chytridiomycota</taxon>
        <taxon>Chytridiomycota incertae sedis</taxon>
        <taxon>Chytridiomycetes</taxon>
        <taxon>Chytridiales</taxon>
        <taxon>Chytriomycetaceae</taxon>
        <taxon>Rhizoclosmatium</taxon>
    </lineage>
</organism>
<evidence type="ECO:0000256" key="7">
    <source>
        <dbReference type="ARBA" id="ARBA00022741"/>
    </source>
</evidence>
<evidence type="ECO:0000256" key="1">
    <source>
        <dbReference type="ARBA" id="ARBA00004726"/>
    </source>
</evidence>
<evidence type="ECO:0000256" key="3">
    <source>
        <dbReference type="ARBA" id="ARBA00022630"/>
    </source>
</evidence>
<keyword evidence="6" id="KW-0548">Nucleotidyltransferase</keyword>
<dbReference type="STRING" id="329046.A0A1Y2CSE6"/>
<comment type="catalytic activity">
    <reaction evidence="12">
        <text>FMN + ATP + H(+) = FAD + diphosphate</text>
        <dbReference type="Rhea" id="RHEA:17237"/>
        <dbReference type="ChEBI" id="CHEBI:15378"/>
        <dbReference type="ChEBI" id="CHEBI:30616"/>
        <dbReference type="ChEBI" id="CHEBI:33019"/>
        <dbReference type="ChEBI" id="CHEBI:57692"/>
        <dbReference type="ChEBI" id="CHEBI:58210"/>
        <dbReference type="EC" id="2.7.7.2"/>
    </reaction>
</comment>
<evidence type="ECO:0000256" key="11">
    <source>
        <dbReference type="ARBA" id="ARBA00031871"/>
    </source>
</evidence>
<dbReference type="GO" id="GO:0005524">
    <property type="term" value="F:ATP binding"/>
    <property type="evidence" value="ECO:0007669"/>
    <property type="project" value="UniProtKB-KW"/>
</dbReference>